<feature type="compositionally biased region" description="Polar residues" evidence="1">
    <location>
        <begin position="1"/>
        <end position="13"/>
    </location>
</feature>
<proteinExistence type="predicted"/>
<evidence type="ECO:0000313" key="3">
    <source>
        <dbReference type="Proteomes" id="UP001231189"/>
    </source>
</evidence>
<dbReference type="EMBL" id="JAUUTY010000002">
    <property type="protein sequence ID" value="KAK1682688.1"/>
    <property type="molecule type" value="Genomic_DNA"/>
</dbReference>
<accession>A0AAD8TJ90</accession>
<reference evidence="2" key="1">
    <citation type="submission" date="2023-07" db="EMBL/GenBank/DDBJ databases">
        <title>A chromosome-level genome assembly of Lolium multiflorum.</title>
        <authorList>
            <person name="Chen Y."/>
            <person name="Copetti D."/>
            <person name="Kolliker R."/>
            <person name="Studer B."/>
        </authorList>
    </citation>
    <scope>NUCLEOTIDE SEQUENCE</scope>
    <source>
        <strain evidence="2">02402/16</strain>
        <tissue evidence="2">Leaf</tissue>
    </source>
</reference>
<evidence type="ECO:0000313" key="2">
    <source>
        <dbReference type="EMBL" id="KAK1682688.1"/>
    </source>
</evidence>
<name>A0AAD8TJ90_LOLMU</name>
<keyword evidence="3" id="KW-1185">Reference proteome</keyword>
<sequence>MENYSSSWEQQQNGWRGDGSGVDGGAFRALPFRQVPNETPSPHLGFAMAAALEGFAYRGLFVSRKHSQLNYGVDCGWLTEETRESDTKMIRGGPIFSVSNGGDDDHGANTAEIHGDELDDNLYDVVESLDRSLSPMQQLSTLQDIHNSTHFRT</sequence>
<protein>
    <submittedName>
        <fullName evidence="2">Uncharacterized protein</fullName>
    </submittedName>
</protein>
<dbReference type="Proteomes" id="UP001231189">
    <property type="component" value="Unassembled WGS sequence"/>
</dbReference>
<gene>
    <name evidence="2" type="ORF">QYE76_043536</name>
</gene>
<evidence type="ECO:0000256" key="1">
    <source>
        <dbReference type="SAM" id="MobiDB-lite"/>
    </source>
</evidence>
<organism evidence="2 3">
    <name type="scientific">Lolium multiflorum</name>
    <name type="common">Italian ryegrass</name>
    <name type="synonym">Lolium perenne subsp. multiflorum</name>
    <dbReference type="NCBI Taxonomy" id="4521"/>
    <lineage>
        <taxon>Eukaryota</taxon>
        <taxon>Viridiplantae</taxon>
        <taxon>Streptophyta</taxon>
        <taxon>Embryophyta</taxon>
        <taxon>Tracheophyta</taxon>
        <taxon>Spermatophyta</taxon>
        <taxon>Magnoliopsida</taxon>
        <taxon>Liliopsida</taxon>
        <taxon>Poales</taxon>
        <taxon>Poaceae</taxon>
        <taxon>BOP clade</taxon>
        <taxon>Pooideae</taxon>
        <taxon>Poodae</taxon>
        <taxon>Poeae</taxon>
        <taxon>Poeae Chloroplast Group 2 (Poeae type)</taxon>
        <taxon>Loliodinae</taxon>
        <taxon>Loliinae</taxon>
        <taxon>Lolium</taxon>
    </lineage>
</organism>
<comment type="caution">
    <text evidence="2">The sequence shown here is derived from an EMBL/GenBank/DDBJ whole genome shotgun (WGS) entry which is preliminary data.</text>
</comment>
<feature type="region of interest" description="Disordered" evidence="1">
    <location>
        <begin position="1"/>
        <end position="20"/>
    </location>
</feature>
<dbReference type="AlphaFoldDB" id="A0AAD8TJ90"/>